<dbReference type="HOGENOM" id="CLU_195536_0_0_1"/>
<name>A0A0E0B7V0_9ORYZ</name>
<evidence type="ECO:0000313" key="3">
    <source>
        <dbReference type="Proteomes" id="UP000026961"/>
    </source>
</evidence>
<dbReference type="Gramene" id="OGLUM10G02290.1">
    <property type="protein sequence ID" value="OGLUM10G02290.1"/>
    <property type="gene ID" value="OGLUM10G02290"/>
</dbReference>
<evidence type="ECO:0000313" key="2">
    <source>
        <dbReference type="EnsemblPlants" id="OGLUM10G02290.1"/>
    </source>
</evidence>
<dbReference type="AlphaFoldDB" id="A0A0E0B7V0"/>
<protein>
    <submittedName>
        <fullName evidence="2">Uncharacterized protein</fullName>
    </submittedName>
</protein>
<reference evidence="2" key="2">
    <citation type="submission" date="2018-05" db="EMBL/GenBank/DDBJ databases">
        <title>OgluRS3 (Oryza glumaepatula Reference Sequence Version 3).</title>
        <authorList>
            <person name="Zhang J."/>
            <person name="Kudrna D."/>
            <person name="Lee S."/>
            <person name="Talag J."/>
            <person name="Welchert J."/>
            <person name="Wing R.A."/>
        </authorList>
    </citation>
    <scope>NUCLEOTIDE SEQUENCE [LARGE SCALE GENOMIC DNA]</scope>
</reference>
<reference evidence="2" key="1">
    <citation type="submission" date="2015-04" db="UniProtKB">
        <authorList>
            <consortium name="EnsemblPlants"/>
        </authorList>
    </citation>
    <scope>IDENTIFICATION</scope>
</reference>
<proteinExistence type="predicted"/>
<keyword evidence="3" id="KW-1185">Reference proteome</keyword>
<sequence>MWYAAGTGLVPTRSPPLSVPSSSPAFAAPQSFAAHLNTLPELQDMAAESKHNKKLLAAVPAQWSDGYRNYPFSADGGTGDA</sequence>
<organism evidence="2">
    <name type="scientific">Oryza glumipatula</name>
    <dbReference type="NCBI Taxonomy" id="40148"/>
    <lineage>
        <taxon>Eukaryota</taxon>
        <taxon>Viridiplantae</taxon>
        <taxon>Streptophyta</taxon>
        <taxon>Embryophyta</taxon>
        <taxon>Tracheophyta</taxon>
        <taxon>Spermatophyta</taxon>
        <taxon>Magnoliopsida</taxon>
        <taxon>Liliopsida</taxon>
        <taxon>Poales</taxon>
        <taxon>Poaceae</taxon>
        <taxon>BOP clade</taxon>
        <taxon>Oryzoideae</taxon>
        <taxon>Oryzeae</taxon>
        <taxon>Oryzinae</taxon>
        <taxon>Oryza</taxon>
    </lineage>
</organism>
<evidence type="ECO:0000256" key="1">
    <source>
        <dbReference type="SAM" id="MobiDB-lite"/>
    </source>
</evidence>
<feature type="region of interest" description="Disordered" evidence="1">
    <location>
        <begin position="1"/>
        <end position="23"/>
    </location>
</feature>
<dbReference type="Proteomes" id="UP000026961">
    <property type="component" value="Chromosome 10"/>
</dbReference>
<accession>A0A0E0B7V0</accession>
<dbReference type="EnsemblPlants" id="OGLUM10G02290.1">
    <property type="protein sequence ID" value="OGLUM10G02290.1"/>
    <property type="gene ID" value="OGLUM10G02290"/>
</dbReference>